<dbReference type="SMART" id="SM00853">
    <property type="entry name" value="MutL_C"/>
    <property type="match status" value="1"/>
</dbReference>
<dbReference type="GO" id="GO:0032300">
    <property type="term" value="C:mismatch repair complex"/>
    <property type="evidence" value="ECO:0007669"/>
    <property type="project" value="InterPro"/>
</dbReference>
<dbReference type="InterPro" id="IPR020568">
    <property type="entry name" value="Ribosomal_Su5_D2-typ_SF"/>
</dbReference>
<dbReference type="PANTHER" id="PTHR10073:SF12">
    <property type="entry name" value="DNA MISMATCH REPAIR PROTEIN MLH1"/>
    <property type="match status" value="1"/>
</dbReference>
<keyword evidence="8" id="KW-0540">Nuclease</keyword>
<evidence type="ECO:0000313" key="8">
    <source>
        <dbReference type="EMBL" id="MZL68789.1"/>
    </source>
</evidence>
<evidence type="ECO:0000313" key="10">
    <source>
        <dbReference type="Proteomes" id="UP000184089"/>
    </source>
</evidence>
<dbReference type="SUPFAM" id="SSF118116">
    <property type="entry name" value="DNA mismatch repair protein MutL"/>
    <property type="match status" value="1"/>
</dbReference>
<dbReference type="InterPro" id="IPR014721">
    <property type="entry name" value="Ribsml_uS5_D2-typ_fold_subgr"/>
</dbReference>
<reference evidence="9" key="1">
    <citation type="submission" date="2016-11" db="EMBL/GenBank/DDBJ databases">
        <authorList>
            <person name="Varghese N."/>
            <person name="Submissions S."/>
        </authorList>
    </citation>
    <scope>NUCLEOTIDE SEQUENCE</scope>
    <source>
        <strain evidence="9">DSM 4029</strain>
    </source>
</reference>
<evidence type="ECO:0000256" key="1">
    <source>
        <dbReference type="ARBA" id="ARBA00006082"/>
    </source>
</evidence>
<dbReference type="Pfam" id="PF01119">
    <property type="entry name" value="DNA_mis_repair"/>
    <property type="match status" value="1"/>
</dbReference>
<reference evidence="10" key="2">
    <citation type="submission" date="2016-11" db="EMBL/GenBank/DDBJ databases">
        <authorList>
            <person name="Jaros S."/>
            <person name="Januszkiewicz K."/>
            <person name="Wedrychowicz H."/>
        </authorList>
    </citation>
    <scope>NUCLEOTIDE SEQUENCE [LARGE SCALE GENOMIC DNA]</scope>
    <source>
        <strain evidence="10">DSM 4029</strain>
    </source>
</reference>
<accession>A0AAQ1RV51</accession>
<feature type="compositionally biased region" description="Basic and acidic residues" evidence="5">
    <location>
        <begin position="413"/>
        <end position="426"/>
    </location>
</feature>
<feature type="region of interest" description="Disordered" evidence="5">
    <location>
        <begin position="346"/>
        <end position="393"/>
    </location>
</feature>
<keyword evidence="8" id="KW-0255">Endonuclease</keyword>
<dbReference type="EMBL" id="FQVY01000001">
    <property type="protein sequence ID" value="SHF72034.1"/>
    <property type="molecule type" value="Genomic_DNA"/>
</dbReference>
<dbReference type="InterPro" id="IPR014790">
    <property type="entry name" value="MutL_C"/>
</dbReference>
<feature type="region of interest" description="Disordered" evidence="5">
    <location>
        <begin position="410"/>
        <end position="477"/>
    </location>
</feature>
<evidence type="ECO:0000259" key="6">
    <source>
        <dbReference type="SMART" id="SM00853"/>
    </source>
</evidence>
<dbReference type="GO" id="GO:0030983">
    <property type="term" value="F:mismatched DNA binding"/>
    <property type="evidence" value="ECO:0007669"/>
    <property type="project" value="InterPro"/>
</dbReference>
<dbReference type="HAMAP" id="MF_00149">
    <property type="entry name" value="DNA_mis_repair"/>
    <property type="match status" value="1"/>
</dbReference>
<dbReference type="NCBIfam" id="TIGR00585">
    <property type="entry name" value="mutl"/>
    <property type="match status" value="1"/>
</dbReference>
<dbReference type="GO" id="GO:0016887">
    <property type="term" value="F:ATP hydrolysis activity"/>
    <property type="evidence" value="ECO:0007669"/>
    <property type="project" value="InterPro"/>
</dbReference>
<dbReference type="EMBL" id="WWVX01000001">
    <property type="protein sequence ID" value="MZL68789.1"/>
    <property type="molecule type" value="Genomic_DNA"/>
</dbReference>
<feature type="domain" description="DNA mismatch repair protein S5" evidence="7">
    <location>
        <begin position="210"/>
        <end position="328"/>
    </location>
</feature>
<evidence type="ECO:0000256" key="5">
    <source>
        <dbReference type="SAM" id="MobiDB-lite"/>
    </source>
</evidence>
<dbReference type="InterPro" id="IPR037198">
    <property type="entry name" value="MutL_C_sf"/>
</dbReference>
<keyword evidence="8" id="KW-0378">Hydrolase</keyword>
<dbReference type="Proteomes" id="UP000474718">
    <property type="component" value="Unassembled WGS sequence"/>
</dbReference>
<evidence type="ECO:0000313" key="9">
    <source>
        <dbReference type="EMBL" id="SHF72034.1"/>
    </source>
</evidence>
<feature type="domain" description="MutL C-terminal dimerisation" evidence="6">
    <location>
        <begin position="495"/>
        <end position="635"/>
    </location>
</feature>
<gene>
    <name evidence="4 8" type="primary">mutL</name>
    <name evidence="8" type="ORF">GT747_03240</name>
    <name evidence="9" type="ORF">SAMN05444424_0450</name>
</gene>
<dbReference type="GO" id="GO:0005524">
    <property type="term" value="F:ATP binding"/>
    <property type="evidence" value="ECO:0007669"/>
    <property type="project" value="InterPro"/>
</dbReference>
<sequence>MGQKINLLQGHVAELIAAGEVVERPSSIVKELIENAIDAGANAITVEIGEGGIRLIRITDNGGGIGREDVPTAFLRHATSKIACEEDLSHIGTLGFRGEALAAIAAVCRVELLTRTPDSQLGTRYCIEGGVGGECEDAGCPQGTTIIARDIFYNTPARMKFLKKNVTEGNAVESVVQKTALSHPQISFRFIRDGVDKLHTPGTGRLKDAVRELFGRSVADNLIEVSHEAPPYRVSGYISKPQYAKSNRTLQHFYVNGRFVKTKTGMAALEQGYKNVLMAGKFPACFLFIEMPNELVDVNVHPAKIEVRFAAENDVFRAVYTAAKSAILNFSDQTAALSPAQAKAAAEQPLPLEKGPGGWRPAAPSTGGSAVRGTGELHSPTAAPRTPDGRYGIGVSGAAADLLRRSATLRAAAQRERPESAAERPVLKAVSQQPSRPSGVFSAGADCRPGSAPHQAASPRPAVPSAPAEPAAEEDGQLQWAAPSAGGVEGEVPTVVGELFHTYILACTEDRFFLVDKHAAHERILFERLKREYRQIARQILLEPVAVTLAPEEISAVLEHRELLQNAGFIAEELGVSAMVVREIPSFLQNCDIAGIFEEVASNLAKGEQEVSASHIDWLFNSIACRAAIKGGNRSTQYELQQLMEDIYRYDIVKYCPHGRPIVIEQTKKDIEKLFGRL</sequence>
<dbReference type="InterPro" id="IPR013507">
    <property type="entry name" value="DNA_mismatch_S5_2-like"/>
</dbReference>
<feature type="compositionally biased region" description="Low complexity" evidence="5">
    <location>
        <begin position="456"/>
        <end position="470"/>
    </location>
</feature>
<organism evidence="9 10">
    <name type="scientific">Bittarella massiliensis</name>
    <name type="common">ex Durand et al. 2017</name>
    <dbReference type="NCBI Taxonomy" id="1720313"/>
    <lineage>
        <taxon>Bacteria</taxon>
        <taxon>Bacillati</taxon>
        <taxon>Bacillota</taxon>
        <taxon>Clostridia</taxon>
        <taxon>Eubacteriales</taxon>
        <taxon>Oscillospiraceae</taxon>
        <taxon>Bittarella (ex Durand et al. 2017)</taxon>
    </lineage>
</organism>
<dbReference type="Gene3D" id="3.30.1540.20">
    <property type="entry name" value="MutL, C-terminal domain, dimerisation subdomain"/>
    <property type="match status" value="1"/>
</dbReference>
<dbReference type="PROSITE" id="PS00058">
    <property type="entry name" value="DNA_MISMATCH_REPAIR_1"/>
    <property type="match status" value="1"/>
</dbReference>
<comment type="similarity">
    <text evidence="1 4">Belongs to the DNA mismatch repair MutL/HexB family.</text>
</comment>
<dbReference type="Proteomes" id="UP000184089">
    <property type="component" value="Unassembled WGS sequence"/>
</dbReference>
<keyword evidence="2 4" id="KW-0227">DNA damage</keyword>
<dbReference type="InterPro" id="IPR020667">
    <property type="entry name" value="DNA_mismatch_repair_MutL"/>
</dbReference>
<dbReference type="Pfam" id="PF08676">
    <property type="entry name" value="MutL_C"/>
    <property type="match status" value="1"/>
</dbReference>
<dbReference type="GO" id="GO:0006298">
    <property type="term" value="P:mismatch repair"/>
    <property type="evidence" value="ECO:0007669"/>
    <property type="project" value="UniProtKB-UniRule"/>
</dbReference>
<evidence type="ECO:0000256" key="2">
    <source>
        <dbReference type="ARBA" id="ARBA00022763"/>
    </source>
</evidence>
<dbReference type="RefSeq" id="WP_083546602.1">
    <property type="nucleotide sequence ID" value="NZ_FQVY01000001.1"/>
</dbReference>
<dbReference type="GO" id="GO:0140664">
    <property type="term" value="F:ATP-dependent DNA damage sensor activity"/>
    <property type="evidence" value="ECO:0007669"/>
    <property type="project" value="InterPro"/>
</dbReference>
<dbReference type="Gene3D" id="3.30.230.10">
    <property type="match status" value="1"/>
</dbReference>
<dbReference type="Gene3D" id="3.30.565.10">
    <property type="entry name" value="Histidine kinase-like ATPase, C-terminal domain"/>
    <property type="match status" value="1"/>
</dbReference>
<dbReference type="InterPro" id="IPR002099">
    <property type="entry name" value="MutL/Mlh/PMS"/>
</dbReference>
<keyword evidence="3 4" id="KW-0234">DNA repair</keyword>
<comment type="function">
    <text evidence="4">This protein is involved in the repair of mismatches in DNA. It is required for dam-dependent methyl-directed DNA mismatch repair. May act as a 'molecular matchmaker', a protein that promotes the formation of a stable complex between two or more DNA-binding proteins in an ATP-dependent manner without itself being part of a final effector complex.</text>
</comment>
<name>A0AAQ1RV51_9FIRM</name>
<dbReference type="InterPro" id="IPR036890">
    <property type="entry name" value="HATPase_C_sf"/>
</dbReference>
<dbReference type="GO" id="GO:0004519">
    <property type="term" value="F:endonuclease activity"/>
    <property type="evidence" value="ECO:0007669"/>
    <property type="project" value="UniProtKB-KW"/>
</dbReference>
<evidence type="ECO:0000313" key="11">
    <source>
        <dbReference type="Proteomes" id="UP000474718"/>
    </source>
</evidence>
<dbReference type="Gene3D" id="3.30.1370.100">
    <property type="entry name" value="MutL, C-terminal domain, regulatory subdomain"/>
    <property type="match status" value="1"/>
</dbReference>
<dbReference type="InterPro" id="IPR038973">
    <property type="entry name" value="MutL/Mlh/Pms-like"/>
</dbReference>
<dbReference type="AlphaFoldDB" id="A0AAQ1RV51"/>
<dbReference type="InterPro" id="IPR042120">
    <property type="entry name" value="MutL_C_dimsub"/>
</dbReference>
<dbReference type="CDD" id="cd16926">
    <property type="entry name" value="HATPase_MutL-MLH-PMS-like"/>
    <property type="match status" value="1"/>
</dbReference>
<dbReference type="FunFam" id="3.30.565.10:FF:000003">
    <property type="entry name" value="DNA mismatch repair endonuclease MutL"/>
    <property type="match status" value="1"/>
</dbReference>
<dbReference type="CDD" id="cd00782">
    <property type="entry name" value="MutL_Trans"/>
    <property type="match status" value="1"/>
</dbReference>
<evidence type="ECO:0000256" key="3">
    <source>
        <dbReference type="ARBA" id="ARBA00023204"/>
    </source>
</evidence>
<proteinExistence type="inferred from homology"/>
<dbReference type="InterPro" id="IPR014762">
    <property type="entry name" value="DNA_mismatch_repair_CS"/>
</dbReference>
<dbReference type="SUPFAM" id="SSF54211">
    <property type="entry name" value="Ribosomal protein S5 domain 2-like"/>
    <property type="match status" value="1"/>
</dbReference>
<dbReference type="SMART" id="SM01340">
    <property type="entry name" value="DNA_mis_repair"/>
    <property type="match status" value="1"/>
</dbReference>
<dbReference type="SUPFAM" id="SSF55874">
    <property type="entry name" value="ATPase domain of HSP90 chaperone/DNA topoisomerase II/histidine kinase"/>
    <property type="match status" value="1"/>
</dbReference>
<dbReference type="Pfam" id="PF13589">
    <property type="entry name" value="HATPase_c_3"/>
    <property type="match status" value="1"/>
</dbReference>
<protein>
    <recommendedName>
        <fullName evidence="4">DNA mismatch repair protein MutL</fullName>
    </recommendedName>
</protein>
<evidence type="ECO:0000256" key="4">
    <source>
        <dbReference type="HAMAP-Rule" id="MF_00149"/>
    </source>
</evidence>
<dbReference type="InterPro" id="IPR042121">
    <property type="entry name" value="MutL_C_regsub"/>
</dbReference>
<evidence type="ECO:0000259" key="7">
    <source>
        <dbReference type="SMART" id="SM01340"/>
    </source>
</evidence>
<keyword evidence="11" id="KW-1185">Reference proteome</keyword>
<comment type="caution">
    <text evidence="9">The sequence shown here is derived from an EMBL/GenBank/DDBJ whole genome shotgun (WGS) entry which is preliminary data.</text>
</comment>
<dbReference type="PANTHER" id="PTHR10073">
    <property type="entry name" value="DNA MISMATCH REPAIR PROTEIN MLH, PMS, MUTL"/>
    <property type="match status" value="1"/>
</dbReference>
<reference evidence="8 11" key="3">
    <citation type="journal article" date="2019" name="Nat. Med.">
        <title>A library of human gut bacterial isolates paired with longitudinal multiomics data enables mechanistic microbiome research.</title>
        <authorList>
            <person name="Poyet M."/>
            <person name="Groussin M."/>
            <person name="Gibbons S.M."/>
            <person name="Avila-Pacheco J."/>
            <person name="Jiang X."/>
            <person name="Kearney S.M."/>
            <person name="Perrotta A.R."/>
            <person name="Berdy B."/>
            <person name="Zhao S."/>
            <person name="Lieberman T.D."/>
            <person name="Swanson P.K."/>
            <person name="Smith M."/>
            <person name="Roesemann S."/>
            <person name="Alexander J.E."/>
            <person name="Rich S.A."/>
            <person name="Livny J."/>
            <person name="Vlamakis H."/>
            <person name="Clish C."/>
            <person name="Bullock K."/>
            <person name="Deik A."/>
            <person name="Scott J."/>
            <person name="Pierce K.A."/>
            <person name="Xavier R.J."/>
            <person name="Alm E.J."/>
        </authorList>
    </citation>
    <scope>NUCLEOTIDE SEQUENCE [LARGE SCALE GENOMIC DNA]</scope>
    <source>
        <strain evidence="8 11">BIOML-A2</strain>
    </source>
</reference>